<feature type="chain" id="PRO_5033050371" evidence="3">
    <location>
        <begin position="23"/>
        <end position="288"/>
    </location>
</feature>
<dbReference type="PANTHER" id="PTHR40841">
    <property type="entry name" value="SIDEROPHORE TRIACETYLFUSARININE C ESTERASE"/>
    <property type="match status" value="1"/>
</dbReference>
<dbReference type="InterPro" id="IPR029058">
    <property type="entry name" value="AB_hydrolase_fold"/>
</dbReference>
<gene>
    <name evidence="4" type="ORF">HG263_13005</name>
</gene>
<dbReference type="PROSITE" id="PS51257">
    <property type="entry name" value="PROKAR_LIPOPROTEIN"/>
    <property type="match status" value="1"/>
</dbReference>
<keyword evidence="3" id="KW-0732">Signal</keyword>
<dbReference type="Proteomes" id="UP000586305">
    <property type="component" value="Unassembled WGS sequence"/>
</dbReference>
<proteinExistence type="inferred from homology"/>
<protein>
    <submittedName>
        <fullName evidence="4">Alpha/beta hydrolase</fullName>
    </submittedName>
</protein>
<keyword evidence="2 4" id="KW-0378">Hydrolase</keyword>
<evidence type="ECO:0000256" key="3">
    <source>
        <dbReference type="SAM" id="SignalP"/>
    </source>
</evidence>
<evidence type="ECO:0000256" key="1">
    <source>
        <dbReference type="ARBA" id="ARBA00005622"/>
    </source>
</evidence>
<dbReference type="SUPFAM" id="SSF53474">
    <property type="entry name" value="alpha/beta-Hydrolases"/>
    <property type="match status" value="1"/>
</dbReference>
<dbReference type="EMBL" id="JABBPG010000005">
    <property type="protein sequence ID" value="NOU51449.1"/>
    <property type="molecule type" value="Genomic_DNA"/>
</dbReference>
<sequence>MNRRIYLLLLSLLSLFCSCVQANNKRIDNSAFKIPRSHIVELQDTQTQHVYPLFIKLPRSYQANPDKRYPVIYITDAGYSFQIVSGATRFPMNTGKMAEAIIVGISYSKGSKGSASRVRDYTPFKASNWKMETGQAKQHLRFIEAQVITYIDKHFRTILSQRTFVGNSLGGLFGAYILATKPALFSSYVLGSPSFWYHDKAIFKQIELLDKKQIVAQTKLFVGVGALETKVYMAHEMVGDAKSFANMLEAKLIPTLQTKLMVIPEANHETAFPTTAIQGLYWIYKNNT</sequence>
<dbReference type="GO" id="GO:0016788">
    <property type="term" value="F:hydrolase activity, acting on ester bonds"/>
    <property type="evidence" value="ECO:0007669"/>
    <property type="project" value="TreeGrafter"/>
</dbReference>
<dbReference type="AlphaFoldDB" id="A0A849VCQ0"/>
<accession>A0A849VCQ0</accession>
<feature type="signal peptide" evidence="3">
    <location>
        <begin position="1"/>
        <end position="22"/>
    </location>
</feature>
<comment type="caution">
    <text evidence="4">The sequence shown here is derived from an EMBL/GenBank/DDBJ whole genome shotgun (WGS) entry which is preliminary data.</text>
</comment>
<evidence type="ECO:0000256" key="2">
    <source>
        <dbReference type="ARBA" id="ARBA00022801"/>
    </source>
</evidence>
<dbReference type="Gene3D" id="3.40.50.1820">
    <property type="entry name" value="alpha/beta hydrolase"/>
    <property type="match status" value="1"/>
</dbReference>
<organism evidence="4 5">
    <name type="scientific">Pseudoalteromonas caenipelagi</name>
    <dbReference type="NCBI Taxonomy" id="2726988"/>
    <lineage>
        <taxon>Bacteria</taxon>
        <taxon>Pseudomonadati</taxon>
        <taxon>Pseudomonadota</taxon>
        <taxon>Gammaproteobacteria</taxon>
        <taxon>Alteromonadales</taxon>
        <taxon>Pseudoalteromonadaceae</taxon>
        <taxon>Pseudoalteromonas</taxon>
    </lineage>
</organism>
<name>A0A849VCQ0_9GAMM</name>
<evidence type="ECO:0000313" key="5">
    <source>
        <dbReference type="Proteomes" id="UP000586305"/>
    </source>
</evidence>
<keyword evidence="5" id="KW-1185">Reference proteome</keyword>
<evidence type="ECO:0000313" key="4">
    <source>
        <dbReference type="EMBL" id="NOU51449.1"/>
    </source>
</evidence>
<dbReference type="PANTHER" id="PTHR40841:SF2">
    <property type="entry name" value="SIDEROPHORE-DEGRADING ESTERASE (EUROFUNG)"/>
    <property type="match status" value="1"/>
</dbReference>
<reference evidence="4 5" key="1">
    <citation type="submission" date="2020-04" db="EMBL/GenBank/DDBJ databases">
        <title>Pseudoalteromonas caenipelagi sp. nov., isolated from a tidal flat.</title>
        <authorList>
            <person name="Park S."/>
            <person name="Yoon J.-H."/>
        </authorList>
    </citation>
    <scope>NUCLEOTIDE SEQUENCE [LARGE SCALE GENOMIC DNA]</scope>
    <source>
        <strain evidence="4 5">JBTF-M23</strain>
    </source>
</reference>
<dbReference type="RefSeq" id="WP_171626514.1">
    <property type="nucleotide sequence ID" value="NZ_JABBPG010000005.1"/>
</dbReference>
<dbReference type="Pfam" id="PF00756">
    <property type="entry name" value="Esterase"/>
    <property type="match status" value="1"/>
</dbReference>
<comment type="similarity">
    <text evidence="1">Belongs to the esterase D family.</text>
</comment>
<dbReference type="InterPro" id="IPR052558">
    <property type="entry name" value="Siderophore_Hydrolase_D"/>
</dbReference>
<dbReference type="InterPro" id="IPR000801">
    <property type="entry name" value="Esterase-like"/>
</dbReference>